<name>A0A915HJ85_ROMCU</name>
<sequence>MTNWAVDVATCLANCTKISYRKKRTQSGKDRRKKKQKKFYLIFFIRIEPNKSETAPHKSRAAFNKRSPRSSSSIKAAMVLTPRVTSGILLLMVEMAAPTAGKSRNAKSYNDKLDNLRRRGAHGRQMTVDLLLLDVHLFGAPTFADVGRQIDPTTQFFFGSFDFLYRSFDRAQKGPLSFITAQTLPGPRLASGGNFSRIRRAALSTVIDGSNCIVLTAPSSTTFTFNESTPLDIFQNDGAAE</sequence>
<keyword evidence="1" id="KW-1185">Reference proteome</keyword>
<proteinExistence type="predicted"/>
<accession>A0A915HJ85</accession>
<protein>
    <submittedName>
        <fullName evidence="2">Uncharacterized protein</fullName>
    </submittedName>
</protein>
<evidence type="ECO:0000313" key="2">
    <source>
        <dbReference type="WBParaSite" id="nRc.2.0.1.t01650-RA"/>
    </source>
</evidence>
<organism evidence="1 2">
    <name type="scientific">Romanomermis culicivorax</name>
    <name type="common">Nematode worm</name>
    <dbReference type="NCBI Taxonomy" id="13658"/>
    <lineage>
        <taxon>Eukaryota</taxon>
        <taxon>Metazoa</taxon>
        <taxon>Ecdysozoa</taxon>
        <taxon>Nematoda</taxon>
        <taxon>Enoplea</taxon>
        <taxon>Dorylaimia</taxon>
        <taxon>Mermithida</taxon>
        <taxon>Mermithoidea</taxon>
        <taxon>Mermithidae</taxon>
        <taxon>Romanomermis</taxon>
    </lineage>
</organism>
<dbReference type="AlphaFoldDB" id="A0A915HJ85"/>
<dbReference type="WBParaSite" id="nRc.2.0.1.t01650-RA">
    <property type="protein sequence ID" value="nRc.2.0.1.t01650-RA"/>
    <property type="gene ID" value="nRc.2.0.1.g01650"/>
</dbReference>
<evidence type="ECO:0000313" key="1">
    <source>
        <dbReference type="Proteomes" id="UP000887565"/>
    </source>
</evidence>
<reference evidence="2" key="1">
    <citation type="submission" date="2022-11" db="UniProtKB">
        <authorList>
            <consortium name="WormBaseParasite"/>
        </authorList>
    </citation>
    <scope>IDENTIFICATION</scope>
</reference>
<dbReference type="Proteomes" id="UP000887565">
    <property type="component" value="Unplaced"/>
</dbReference>